<dbReference type="AlphaFoldDB" id="D7TX79"/>
<keyword evidence="2" id="KW-1185">Reference proteome</keyword>
<gene>
    <name evidence="1" type="ordered locus">VIT_13s0084g00640</name>
</gene>
<accession>D7TX79</accession>
<dbReference type="InParanoid" id="D7TX79"/>
<sequence length="100" mass="11282">MTKKSTQLCLVYTLGTTMFTLNLPPNGGFHNSNPEYHTNFKSESISIRLVTIKKKKTRKRETNKHVDVQKGLKHHANTITSASKITTLQSQANQSYGFTN</sequence>
<organism evidence="1 2">
    <name type="scientific">Vitis vinifera</name>
    <name type="common">Grape</name>
    <dbReference type="NCBI Taxonomy" id="29760"/>
    <lineage>
        <taxon>Eukaryota</taxon>
        <taxon>Viridiplantae</taxon>
        <taxon>Streptophyta</taxon>
        <taxon>Embryophyta</taxon>
        <taxon>Tracheophyta</taxon>
        <taxon>Spermatophyta</taxon>
        <taxon>Magnoliopsida</taxon>
        <taxon>eudicotyledons</taxon>
        <taxon>Gunneridae</taxon>
        <taxon>Pentapetalae</taxon>
        <taxon>rosids</taxon>
        <taxon>Vitales</taxon>
        <taxon>Vitaceae</taxon>
        <taxon>Viteae</taxon>
        <taxon>Vitis</taxon>
    </lineage>
</organism>
<dbReference type="HOGENOM" id="CLU_2311301_0_0_1"/>
<evidence type="ECO:0000313" key="2">
    <source>
        <dbReference type="Proteomes" id="UP000009183"/>
    </source>
</evidence>
<dbReference type="PaxDb" id="29760-VIT_13s0084g00640.t01"/>
<evidence type="ECO:0000313" key="1">
    <source>
        <dbReference type="EMBL" id="CBI35104.3"/>
    </source>
</evidence>
<proteinExistence type="predicted"/>
<name>D7TX79_VITVI</name>
<reference evidence="2" key="1">
    <citation type="journal article" date="2007" name="Nature">
        <title>The grapevine genome sequence suggests ancestral hexaploidization in major angiosperm phyla.</title>
        <authorList>
            <consortium name="The French-Italian Public Consortium for Grapevine Genome Characterization."/>
            <person name="Jaillon O."/>
            <person name="Aury J.-M."/>
            <person name="Noel B."/>
            <person name="Policriti A."/>
            <person name="Clepet C."/>
            <person name="Casagrande A."/>
            <person name="Choisne N."/>
            <person name="Aubourg S."/>
            <person name="Vitulo N."/>
            <person name="Jubin C."/>
            <person name="Vezzi A."/>
            <person name="Legeai F."/>
            <person name="Hugueney P."/>
            <person name="Dasilva C."/>
            <person name="Horner D."/>
            <person name="Mica E."/>
            <person name="Jublot D."/>
            <person name="Poulain J."/>
            <person name="Bruyere C."/>
            <person name="Billault A."/>
            <person name="Segurens B."/>
            <person name="Gouyvenoux M."/>
            <person name="Ugarte E."/>
            <person name="Cattonaro F."/>
            <person name="Anthouard V."/>
            <person name="Vico V."/>
            <person name="Del Fabbro C."/>
            <person name="Alaux M."/>
            <person name="Di Gaspero G."/>
            <person name="Dumas V."/>
            <person name="Felice N."/>
            <person name="Paillard S."/>
            <person name="Juman I."/>
            <person name="Moroldo M."/>
            <person name="Scalabrin S."/>
            <person name="Canaguier A."/>
            <person name="Le Clainche I."/>
            <person name="Malacrida G."/>
            <person name="Durand E."/>
            <person name="Pesole G."/>
            <person name="Laucou V."/>
            <person name="Chatelet P."/>
            <person name="Merdinoglu D."/>
            <person name="Delledonne M."/>
            <person name="Pezzotti M."/>
            <person name="Lecharny A."/>
            <person name="Scarpelli C."/>
            <person name="Artiguenave F."/>
            <person name="Pe M.E."/>
            <person name="Valle G."/>
            <person name="Morgante M."/>
            <person name="Caboche M."/>
            <person name="Adam-Blondon A.-F."/>
            <person name="Weissenbach J."/>
            <person name="Quetier F."/>
            <person name="Wincker P."/>
        </authorList>
    </citation>
    <scope>NUCLEOTIDE SEQUENCE [LARGE SCALE GENOMIC DNA]</scope>
    <source>
        <strain evidence="2">cv. Pinot noir / PN40024</strain>
    </source>
</reference>
<protein>
    <submittedName>
        <fullName evidence="1">Uncharacterized protein</fullName>
    </submittedName>
</protein>
<dbReference type="Proteomes" id="UP000009183">
    <property type="component" value="Chromosome 13"/>
</dbReference>
<dbReference type="EMBL" id="FN596254">
    <property type="protein sequence ID" value="CBI35104.3"/>
    <property type="molecule type" value="Genomic_DNA"/>
</dbReference>